<dbReference type="Pfam" id="PF13338">
    <property type="entry name" value="AbiEi_4"/>
    <property type="match status" value="1"/>
</dbReference>
<keyword evidence="3" id="KW-1185">Reference proteome</keyword>
<dbReference type="AlphaFoldDB" id="A0A852RX39"/>
<gene>
    <name evidence="2" type="ORF">BJ958_002658</name>
</gene>
<evidence type="ECO:0000313" key="3">
    <source>
        <dbReference type="Proteomes" id="UP000582231"/>
    </source>
</evidence>
<organism evidence="2 3">
    <name type="scientific">Nocardioides kongjuensis</name>
    <dbReference type="NCBI Taxonomy" id="349522"/>
    <lineage>
        <taxon>Bacteria</taxon>
        <taxon>Bacillati</taxon>
        <taxon>Actinomycetota</taxon>
        <taxon>Actinomycetes</taxon>
        <taxon>Propionibacteriales</taxon>
        <taxon>Nocardioidaceae</taxon>
        <taxon>Nocardioides</taxon>
    </lineage>
</organism>
<accession>A0A852RX39</accession>
<sequence length="179" mass="19484">MSYRQTLRELAFDSHGVVTVADAAELGVPAVELRKLASRGALQRISQGVYRMLEAPTSELSEFAEAVAATGCADALLVDEAVLAAHGLAQVNLRTIKVAVPRRTRTQVPATVEVIQRVVPDEERDFIDGIPAMTIAAAIRATKGRILRERLIDATRQAEARDLISEAARDELIKELDDE</sequence>
<name>A0A852RX39_9ACTN</name>
<dbReference type="RefSeq" id="WP_179727271.1">
    <property type="nucleotide sequence ID" value="NZ_BAABEF010000001.1"/>
</dbReference>
<evidence type="ECO:0000313" key="2">
    <source>
        <dbReference type="EMBL" id="NYD31112.1"/>
    </source>
</evidence>
<reference evidence="2 3" key="1">
    <citation type="submission" date="2020-07" db="EMBL/GenBank/DDBJ databases">
        <title>Sequencing the genomes of 1000 actinobacteria strains.</title>
        <authorList>
            <person name="Klenk H.-P."/>
        </authorList>
    </citation>
    <scope>NUCLEOTIDE SEQUENCE [LARGE SCALE GENOMIC DNA]</scope>
    <source>
        <strain evidence="2 3">DSM 19082</strain>
    </source>
</reference>
<evidence type="ECO:0000259" key="1">
    <source>
        <dbReference type="Pfam" id="PF13338"/>
    </source>
</evidence>
<dbReference type="Proteomes" id="UP000582231">
    <property type="component" value="Unassembled WGS sequence"/>
</dbReference>
<comment type="caution">
    <text evidence="2">The sequence shown here is derived from an EMBL/GenBank/DDBJ whole genome shotgun (WGS) entry which is preliminary data.</text>
</comment>
<protein>
    <submittedName>
        <fullName evidence="2">Putative transcriptional regulator of viral defense system</fullName>
    </submittedName>
</protein>
<feature type="domain" description="AbiEi antitoxin N-terminal" evidence="1">
    <location>
        <begin position="5"/>
        <end position="51"/>
    </location>
</feature>
<proteinExistence type="predicted"/>
<dbReference type="EMBL" id="JACCBF010000001">
    <property type="protein sequence ID" value="NYD31112.1"/>
    <property type="molecule type" value="Genomic_DNA"/>
</dbReference>
<dbReference type="InterPro" id="IPR025159">
    <property type="entry name" value="AbiEi_N"/>
</dbReference>